<feature type="compositionally biased region" description="Polar residues" evidence="1">
    <location>
        <begin position="428"/>
        <end position="442"/>
    </location>
</feature>
<feature type="compositionally biased region" description="Basic and acidic residues" evidence="1">
    <location>
        <begin position="505"/>
        <end position="515"/>
    </location>
</feature>
<feature type="region of interest" description="Disordered" evidence="1">
    <location>
        <begin position="52"/>
        <end position="73"/>
    </location>
</feature>
<accession>A0AAJ7RI60</accession>
<dbReference type="GeneID" id="112494431"/>
<feature type="compositionally biased region" description="Basic and acidic residues" evidence="1">
    <location>
        <begin position="460"/>
        <end position="476"/>
    </location>
</feature>
<proteinExistence type="predicted"/>
<sequence length="798" mass="91613">MNLKVENPLFFFMDDNYGTMPEECNGVGKIIEISDVGCDARTPRSSWQKIVDKSHSSNFPKRENSGDNQLGNMERIGDYSRKEKNRVKVDLLKNEKMSMNDNYEDFEIIPDTKISEKSKNVEGRFKDLSSGRNEKSQASYKKFGNSNQKSTRGFDDFKRNEISEIKENLIKSKKRIPINRKETLNRKNARELENIGLDKVEQFITAKENSDLLLFYDKIMHNGVATCADSLSNLSKHSNPSDISVKSRLSNGSRISKISTISRNSTKFFDNYFKKHTTTATKDSAVSKESDLISNHVDFDSKGKLKKSESDISTNDSSDLTAEEISTRRTRTKDILEPKCKYLRRDDWQSYPYQSKDLEPTQGNRLLVERGESPINLGIETSFMPLRTKDVTKISRGQSPIRFPDIRSVSRNQNSGTKSFFSWGKHQGNGNSVSLKSTSGKSVSALRKKVSEIPRPVKTKIGERKKELNSNKKTMLERIQQNRRSKTEFSPKIIQKAESSTGAKIKTDKSQEHSSRKNPNLKSRSFDTSTREVDTSIERIEWAEKKKMEISSLKSNIAKKHDETEVPIRIRQGKNMVLENPKKSKIPAAVPRENTKSDRSVKNNTEISENVENLEKTKSAKIDVKTKIYNQDKPVNVEFDVSPMMERNTTESINFTPKSKIPTYNTLDKVHQNNNELKIKNEYTSENQSKSKLWSSEYEEAFLKGRSVGMKVIKMAKAARDDRKRVYVNHGFDDYKKRPRDTSEEILDIGMTVIENVLHSPEEYLSARTSDETLEDYPMYESAHDWSPRNSNETFWFI</sequence>
<protein>
    <submittedName>
        <fullName evidence="3">Uncharacterized protein LOC112494431 isoform X2</fullName>
    </submittedName>
</protein>
<feature type="region of interest" description="Disordered" evidence="1">
    <location>
        <begin position="304"/>
        <end position="328"/>
    </location>
</feature>
<name>A0AAJ7RI60_CEPCN</name>
<gene>
    <name evidence="3" type="primary">LOC112494431</name>
</gene>
<evidence type="ECO:0000313" key="3">
    <source>
        <dbReference type="RefSeq" id="XP_024941348.1"/>
    </source>
</evidence>
<feature type="compositionally biased region" description="Basic and acidic residues" evidence="1">
    <location>
        <begin position="125"/>
        <end position="135"/>
    </location>
</feature>
<feature type="region of interest" description="Disordered" evidence="1">
    <location>
        <begin position="417"/>
        <end position="534"/>
    </location>
</feature>
<evidence type="ECO:0000313" key="2">
    <source>
        <dbReference type="Proteomes" id="UP000694920"/>
    </source>
</evidence>
<evidence type="ECO:0000256" key="1">
    <source>
        <dbReference type="SAM" id="MobiDB-lite"/>
    </source>
</evidence>
<dbReference type="RefSeq" id="XP_024941348.1">
    <property type="nucleotide sequence ID" value="XM_025085580.1"/>
</dbReference>
<feature type="compositionally biased region" description="Polar residues" evidence="1">
    <location>
        <begin position="136"/>
        <end position="151"/>
    </location>
</feature>
<feature type="compositionally biased region" description="Polar residues" evidence="1">
    <location>
        <begin position="311"/>
        <end position="320"/>
    </location>
</feature>
<dbReference type="Proteomes" id="UP000694920">
    <property type="component" value="Unplaced"/>
</dbReference>
<reference evidence="3" key="1">
    <citation type="submission" date="2025-08" db="UniProtKB">
        <authorList>
            <consortium name="RefSeq"/>
        </authorList>
    </citation>
    <scope>IDENTIFICATION</scope>
</reference>
<feature type="compositionally biased region" description="Polar residues" evidence="1">
    <location>
        <begin position="517"/>
        <end position="528"/>
    </location>
</feature>
<dbReference type="AlphaFoldDB" id="A0AAJ7RI60"/>
<organism evidence="2 3">
    <name type="scientific">Cephus cinctus</name>
    <name type="common">Wheat stem sawfly</name>
    <dbReference type="NCBI Taxonomy" id="211228"/>
    <lineage>
        <taxon>Eukaryota</taxon>
        <taxon>Metazoa</taxon>
        <taxon>Ecdysozoa</taxon>
        <taxon>Arthropoda</taxon>
        <taxon>Hexapoda</taxon>
        <taxon>Insecta</taxon>
        <taxon>Pterygota</taxon>
        <taxon>Neoptera</taxon>
        <taxon>Endopterygota</taxon>
        <taxon>Hymenoptera</taxon>
        <taxon>Cephoidea</taxon>
        <taxon>Cephidae</taxon>
        <taxon>Cephus</taxon>
    </lineage>
</organism>
<keyword evidence="2" id="KW-1185">Reference proteome</keyword>
<feature type="compositionally biased region" description="Basic and acidic residues" evidence="1">
    <location>
        <begin position="52"/>
        <end position="65"/>
    </location>
</feature>
<feature type="region of interest" description="Disordered" evidence="1">
    <location>
        <begin position="125"/>
        <end position="154"/>
    </location>
</feature>